<feature type="domain" description="Rhamnogalacturonase A/B/Epimerase-like pectate lyase" evidence="2">
    <location>
        <begin position="426"/>
        <end position="503"/>
    </location>
</feature>
<feature type="signal peptide" evidence="1">
    <location>
        <begin position="1"/>
        <end position="23"/>
    </location>
</feature>
<dbReference type="Proteomes" id="UP001590951">
    <property type="component" value="Unassembled WGS sequence"/>
</dbReference>
<evidence type="ECO:0000259" key="2">
    <source>
        <dbReference type="Pfam" id="PF12708"/>
    </source>
</evidence>
<keyword evidence="1" id="KW-0732">Signal</keyword>
<evidence type="ECO:0000313" key="4">
    <source>
        <dbReference type="Proteomes" id="UP001590951"/>
    </source>
</evidence>
<name>A0ABR4AR06_9LECA</name>
<reference evidence="3 4" key="1">
    <citation type="submission" date="2024-09" db="EMBL/GenBank/DDBJ databases">
        <title>Rethinking Asexuality: The Enigmatic Case of Functional Sexual Genes in Lepraria (Stereocaulaceae).</title>
        <authorList>
            <person name="Doellman M."/>
            <person name="Sun Y."/>
            <person name="Barcenas-Pena A."/>
            <person name="Lumbsch H.T."/>
            <person name="Grewe F."/>
        </authorList>
    </citation>
    <scope>NUCLEOTIDE SEQUENCE [LARGE SCALE GENOMIC DNA]</scope>
    <source>
        <strain evidence="3 4">Grewe 0041</strain>
    </source>
</reference>
<dbReference type="PANTHER" id="PTHR33928">
    <property type="entry name" value="POLYGALACTURONASE QRT3"/>
    <property type="match status" value="1"/>
</dbReference>
<dbReference type="InterPro" id="IPR011050">
    <property type="entry name" value="Pectin_lyase_fold/virulence"/>
</dbReference>
<feature type="domain" description="Rhamnogalacturonase A/B/Epimerase-like pectate lyase" evidence="2">
    <location>
        <begin position="61"/>
        <end position="284"/>
    </location>
</feature>
<dbReference type="SUPFAM" id="SSF51126">
    <property type="entry name" value="Pectin lyase-like"/>
    <property type="match status" value="2"/>
</dbReference>
<dbReference type="InterPro" id="IPR012334">
    <property type="entry name" value="Pectin_lyas_fold"/>
</dbReference>
<protein>
    <recommendedName>
        <fullName evidence="2">Rhamnogalacturonase A/B/Epimerase-like pectate lyase domain-containing protein</fullName>
    </recommendedName>
</protein>
<sequence length="799" mass="84636">MFGLSKVALLLLSVAAPASLVGASPVASAAAAAASTSSWWLADIQRQGAVPFGNSTSYKVFRNVMDYGAKGDGSTDDTAAITSAITDGSRCGEGCDSSTTTPALVYFPPGTYSVSKPIIQYYYTQLVGDAISPPTIKGAADFQGIAIIDSDPYNSTGGNWYTNQNNFFRQIRNFVIDLTAMPPTAGAGIHWQVAQATSLQNLVFNMVKGGSNNKQQGIFMDNGSGGWMTDLVFNGGNYGMFLGNQQFTTRNLTFNGCNTAVFMNWNWLWNLKSMSINNCEVGVNMSNAPTNQTVGSIIVQDSKFTATPNGIVTAYSASANVPATGNTLVIDNCDFTGSTAAVIDNNGKTILAGGSVIASWAQGNAYTTGDDGSASGTTCATAAASAVSTKVQETLAAPTKPASLMNGKKIFEKSKPQYETVPASSFLSVKSAGAKGDGTTDDTAAVQAVLNKATADQIVYFDHGAYVISSTVKVPKNIRMTGEIWPIIMASGSAFSSQASPAPVFQVGQPGDVGAVEMSDMVFETKGPQPGAILVEWNVASTTQGASGMWDVHMRIGGTAGTELQSDKCSKSTAVPPPTAPVNTACEGAFLLVHVTQKASIYMENNWLWVADHELDLLDHHQINIYNGRGILVESQGPVWMYGTSSEHSQLYNYQIANAKDIYMGIIQSETPYMQGNPNALNGGFTPSATYSDPDFSECTTDSCKKAWGLRIFASSDILVYGAGLYSFFDNYQQTCLATESCQENMVSVECSQEVYLWALSTKASTNMVTVDGKGVVPQKDNMDNFCSTIAFFEEVGAA</sequence>
<evidence type="ECO:0000313" key="3">
    <source>
        <dbReference type="EMBL" id="KAL2047949.1"/>
    </source>
</evidence>
<gene>
    <name evidence="3" type="ORF">ABVK25_011178</name>
</gene>
<dbReference type="Gene3D" id="2.160.20.10">
    <property type="entry name" value="Single-stranded right-handed beta-helix, Pectin lyase-like"/>
    <property type="match status" value="2"/>
</dbReference>
<organism evidence="3 4">
    <name type="scientific">Lepraria finkii</name>
    <dbReference type="NCBI Taxonomy" id="1340010"/>
    <lineage>
        <taxon>Eukaryota</taxon>
        <taxon>Fungi</taxon>
        <taxon>Dikarya</taxon>
        <taxon>Ascomycota</taxon>
        <taxon>Pezizomycotina</taxon>
        <taxon>Lecanoromycetes</taxon>
        <taxon>OSLEUM clade</taxon>
        <taxon>Lecanoromycetidae</taxon>
        <taxon>Lecanorales</taxon>
        <taxon>Lecanorineae</taxon>
        <taxon>Stereocaulaceae</taxon>
        <taxon>Lepraria</taxon>
    </lineage>
</organism>
<proteinExistence type="predicted"/>
<dbReference type="EMBL" id="JBHFEH010000087">
    <property type="protein sequence ID" value="KAL2047949.1"/>
    <property type="molecule type" value="Genomic_DNA"/>
</dbReference>
<comment type="caution">
    <text evidence="3">The sequence shown here is derived from an EMBL/GenBank/DDBJ whole genome shotgun (WGS) entry which is preliminary data.</text>
</comment>
<keyword evidence="4" id="KW-1185">Reference proteome</keyword>
<dbReference type="InterPro" id="IPR039279">
    <property type="entry name" value="QRT3-like"/>
</dbReference>
<dbReference type="Pfam" id="PF12708">
    <property type="entry name" value="Pect-lyase_RHGA_epim"/>
    <property type="match status" value="2"/>
</dbReference>
<evidence type="ECO:0000256" key="1">
    <source>
        <dbReference type="SAM" id="SignalP"/>
    </source>
</evidence>
<dbReference type="CDD" id="cd23668">
    <property type="entry name" value="GH55_beta13glucanase-like"/>
    <property type="match status" value="1"/>
</dbReference>
<accession>A0ABR4AR06</accession>
<dbReference type="PANTHER" id="PTHR33928:SF2">
    <property type="entry name" value="PECTATE LYASE SUPERFAMILY PROTEIN DOMAIN-CONTAINING PROTEIN-RELATED"/>
    <property type="match status" value="1"/>
</dbReference>
<feature type="chain" id="PRO_5045280833" description="Rhamnogalacturonase A/B/Epimerase-like pectate lyase domain-containing protein" evidence="1">
    <location>
        <begin position="24"/>
        <end position="799"/>
    </location>
</feature>
<dbReference type="InterPro" id="IPR024535">
    <property type="entry name" value="RHGA/B-epi-like_pectate_lyase"/>
</dbReference>